<dbReference type="EMBL" id="JAAXLA010000019">
    <property type="protein sequence ID" value="NMH98176.1"/>
    <property type="molecule type" value="Genomic_DNA"/>
</dbReference>
<name>A0ABX1SCV5_9PSEU</name>
<accession>A0ABX1SCV5</accession>
<dbReference type="SUPFAM" id="SSF51430">
    <property type="entry name" value="NAD(P)-linked oxidoreductase"/>
    <property type="match status" value="1"/>
</dbReference>
<comment type="caution">
    <text evidence="2">The sequence shown here is derived from an EMBL/GenBank/DDBJ whole genome shotgun (WGS) entry which is preliminary data.</text>
</comment>
<dbReference type="PRINTS" id="PR00069">
    <property type="entry name" value="ALDKETRDTASE"/>
</dbReference>
<feature type="domain" description="NADP-dependent oxidoreductase" evidence="1">
    <location>
        <begin position="15"/>
        <end position="264"/>
    </location>
</feature>
<evidence type="ECO:0000313" key="2">
    <source>
        <dbReference type="EMBL" id="NMH98176.1"/>
    </source>
</evidence>
<reference evidence="2 3" key="1">
    <citation type="submission" date="2020-04" db="EMBL/GenBank/DDBJ databases">
        <authorList>
            <person name="Klaysubun C."/>
            <person name="Duangmal K."/>
            <person name="Lipun K."/>
        </authorList>
    </citation>
    <scope>NUCLEOTIDE SEQUENCE [LARGE SCALE GENOMIC DNA]</scope>
    <source>
        <strain evidence="2 3">K10HN5</strain>
    </source>
</reference>
<dbReference type="PANTHER" id="PTHR43638">
    <property type="entry name" value="OXIDOREDUCTASE, ALDO/KETO REDUCTASE FAMILY PROTEIN"/>
    <property type="match status" value="1"/>
</dbReference>
<dbReference type="Proteomes" id="UP000820669">
    <property type="component" value="Unassembled WGS sequence"/>
</dbReference>
<sequence>MRSVVLPSGETIAALGQGTWHFAESPARRADEIAALRLGLDLGMTVVDTAEMYADGASEELVGVAIAGRRDEVFLVDKVMPHHATRVGTVRACEASLARLGTDRIDLYLLHWRGRIPLIETLAGFADLMAAGLIRYWGVSNLDLDDMVELMGLPGGDRCQTDQILYNLTRRGPEYDLIPWLFRQNIPIMAYSPIEQGRLLGHPVLYEVARRHDATPAQIALAWVLRLDGVNTIPRAANPEHVRENAAARDIRLTPEDLAELDAAFPPPTRPRPLEML</sequence>
<evidence type="ECO:0000313" key="3">
    <source>
        <dbReference type="Proteomes" id="UP000820669"/>
    </source>
</evidence>
<proteinExistence type="predicted"/>
<dbReference type="Pfam" id="PF00248">
    <property type="entry name" value="Aldo_ket_red"/>
    <property type="match status" value="1"/>
</dbReference>
<dbReference type="PANTHER" id="PTHR43638:SF3">
    <property type="entry name" value="ALDEHYDE REDUCTASE"/>
    <property type="match status" value="1"/>
</dbReference>
<protein>
    <submittedName>
        <fullName evidence="2">Aldo/keto reductase</fullName>
    </submittedName>
</protein>
<evidence type="ECO:0000259" key="1">
    <source>
        <dbReference type="Pfam" id="PF00248"/>
    </source>
</evidence>
<dbReference type="InterPro" id="IPR020471">
    <property type="entry name" value="AKR"/>
</dbReference>
<dbReference type="InterPro" id="IPR023210">
    <property type="entry name" value="NADP_OxRdtase_dom"/>
</dbReference>
<gene>
    <name evidence="2" type="ORF">HF526_12755</name>
</gene>
<keyword evidence="3" id="KW-1185">Reference proteome</keyword>
<dbReference type="InterPro" id="IPR036812">
    <property type="entry name" value="NAD(P)_OxRdtase_dom_sf"/>
</dbReference>
<organism evidence="2 3">
    <name type="scientific">Pseudonocardia acidicola</name>
    <dbReference type="NCBI Taxonomy" id="2724939"/>
    <lineage>
        <taxon>Bacteria</taxon>
        <taxon>Bacillati</taxon>
        <taxon>Actinomycetota</taxon>
        <taxon>Actinomycetes</taxon>
        <taxon>Pseudonocardiales</taxon>
        <taxon>Pseudonocardiaceae</taxon>
        <taxon>Pseudonocardia</taxon>
    </lineage>
</organism>
<dbReference type="Gene3D" id="3.20.20.100">
    <property type="entry name" value="NADP-dependent oxidoreductase domain"/>
    <property type="match status" value="1"/>
</dbReference>
<dbReference type="CDD" id="cd19138">
    <property type="entry name" value="AKR_YeaE"/>
    <property type="match status" value="1"/>
</dbReference>